<dbReference type="Pfam" id="PF08592">
    <property type="entry name" value="Anthrone_oxy"/>
    <property type="match status" value="1"/>
</dbReference>
<dbReference type="InterPro" id="IPR013901">
    <property type="entry name" value="Anthrone_oxy"/>
</dbReference>
<name>Q6MHC6_BDEBA</name>
<feature type="transmembrane region" description="Helical" evidence="1">
    <location>
        <begin position="21"/>
        <end position="44"/>
    </location>
</feature>
<dbReference type="Proteomes" id="UP000008080">
    <property type="component" value="Chromosome"/>
</dbReference>
<proteinExistence type="predicted"/>
<keyword evidence="3" id="KW-1185">Reference proteome</keyword>
<keyword evidence="1" id="KW-1133">Transmembrane helix</keyword>
<dbReference type="eggNOG" id="COG5500">
    <property type="taxonomic scope" value="Bacteria"/>
</dbReference>
<dbReference type="HOGENOM" id="CLU_111152_1_1_7"/>
<evidence type="ECO:0000256" key="1">
    <source>
        <dbReference type="SAM" id="Phobius"/>
    </source>
</evidence>
<dbReference type="EMBL" id="BX842656">
    <property type="protein sequence ID" value="CAE81001.1"/>
    <property type="molecule type" value="Genomic_DNA"/>
</dbReference>
<keyword evidence="1" id="KW-0812">Transmembrane</keyword>
<dbReference type="STRING" id="264462.Bd3624"/>
<feature type="transmembrane region" description="Helical" evidence="1">
    <location>
        <begin position="64"/>
        <end position="83"/>
    </location>
</feature>
<accession>Q6MHC6</accession>
<feature type="transmembrane region" description="Helical" evidence="1">
    <location>
        <begin position="95"/>
        <end position="114"/>
    </location>
</feature>
<keyword evidence="1" id="KW-0472">Membrane</keyword>
<gene>
    <name evidence="2" type="ordered locus">Bd3624</name>
</gene>
<sequence>MRSSKQRNIDFDMNVSTLLRYCGLLLVGMMAGSSFAFVLGMGPAMEQLSITSYMEFHRSMETPFNIFSPLIYLLAIATLVASLYQLRQSWKSMEFLLIAFALLCVVDELLMTRFGNLPLNHVISQWDLIAPPPDWVEIRSQWLRFMYIRSALLVSGFALLLASTFFMKRSPASRQDAFAVA</sequence>
<dbReference type="TCDB" id="9.B.15.2.11">
    <property type="family name" value="the 4 tms ybhq (ybhq) family"/>
</dbReference>
<dbReference type="KEGG" id="bba:Bd3624"/>
<dbReference type="AlphaFoldDB" id="Q6MHC6"/>
<feature type="transmembrane region" description="Helical" evidence="1">
    <location>
        <begin position="146"/>
        <end position="166"/>
    </location>
</feature>
<reference evidence="2 3" key="1">
    <citation type="journal article" date="2004" name="Science">
        <title>A predator unmasked: life cycle of Bdellovibrio bacteriovorus from a genomic perspective.</title>
        <authorList>
            <person name="Rendulic S."/>
            <person name="Jagtap P."/>
            <person name="Rosinus A."/>
            <person name="Eppinger M."/>
            <person name="Baar C."/>
            <person name="Lanz C."/>
            <person name="Keller H."/>
            <person name="Lambert C."/>
            <person name="Evans K.J."/>
            <person name="Goesmann A."/>
            <person name="Meyer F."/>
            <person name="Sockett R.E."/>
            <person name="Schuster S.C."/>
        </authorList>
    </citation>
    <scope>NUCLEOTIDE SEQUENCE [LARGE SCALE GENOMIC DNA]</scope>
    <source>
        <strain evidence="3">ATCC 15356 / DSM 50701 / NCIMB 9529 / HD100</strain>
    </source>
</reference>
<evidence type="ECO:0000313" key="2">
    <source>
        <dbReference type="EMBL" id="CAE81001.1"/>
    </source>
</evidence>
<evidence type="ECO:0000313" key="3">
    <source>
        <dbReference type="Proteomes" id="UP000008080"/>
    </source>
</evidence>
<organism evidence="2 3">
    <name type="scientific">Bdellovibrio bacteriovorus (strain ATCC 15356 / DSM 50701 / NCIMB 9529 / HD100)</name>
    <dbReference type="NCBI Taxonomy" id="264462"/>
    <lineage>
        <taxon>Bacteria</taxon>
        <taxon>Pseudomonadati</taxon>
        <taxon>Bdellovibrionota</taxon>
        <taxon>Bdellovibrionia</taxon>
        <taxon>Bdellovibrionales</taxon>
        <taxon>Pseudobdellovibrionaceae</taxon>
        <taxon>Bdellovibrio</taxon>
    </lineage>
</organism>
<protein>
    <submittedName>
        <fullName evidence="2">Putative membrane protein</fullName>
    </submittedName>
</protein>